<accession>W8R4R5</accession>
<dbReference type="KEGG" id="pstt:CH92_08980"/>
<name>W8R4R5_STUST</name>
<reference evidence="1 2" key="2">
    <citation type="submission" date="2014-03" db="EMBL/GenBank/DDBJ databases">
        <authorList>
            <person name="Baltrus D."/>
            <person name="Dougherty K."/>
        </authorList>
    </citation>
    <scope>NUCLEOTIDE SEQUENCE</scope>
    <source>
        <strain evidence="1 2">28a24</strain>
    </source>
</reference>
<evidence type="ECO:0000313" key="1">
    <source>
        <dbReference type="EMBL" id="AHL77624.1"/>
    </source>
</evidence>
<protein>
    <submittedName>
        <fullName evidence="1">Uncharacterized protein</fullName>
    </submittedName>
</protein>
<dbReference type="Proteomes" id="UP000019522">
    <property type="component" value="Chromosome"/>
</dbReference>
<dbReference type="EMBL" id="CP007441">
    <property type="protein sequence ID" value="AHL77624.1"/>
    <property type="molecule type" value="Genomic_DNA"/>
</dbReference>
<sequence>MGELGIGQSLAVHRALRVLLPNKRSNRANPASDGGRPLWYRLSRPVDSNWLLAPYRLACYQAERFDG</sequence>
<gene>
    <name evidence="1" type="ORF">CH92_08980</name>
</gene>
<reference evidence="2" key="1">
    <citation type="journal article" date="2014" name="Genome Announc.">
        <title>Complete Genome Sequence of the Highly Transformable Pseudomonas stutzeri Strain 28a24.</title>
        <authorList>
            <person name="Smith B.A."/>
            <person name="Dougherty K.M."/>
            <person name="Baltrus D.A."/>
        </authorList>
    </citation>
    <scope>NUCLEOTIDE SEQUENCE [LARGE SCALE GENOMIC DNA]</scope>
    <source>
        <strain evidence="2">28a24</strain>
    </source>
</reference>
<organism evidence="1 2">
    <name type="scientific">Stutzerimonas stutzeri</name>
    <name type="common">Pseudomonas stutzeri</name>
    <dbReference type="NCBI Taxonomy" id="316"/>
    <lineage>
        <taxon>Bacteria</taxon>
        <taxon>Pseudomonadati</taxon>
        <taxon>Pseudomonadota</taxon>
        <taxon>Gammaproteobacteria</taxon>
        <taxon>Pseudomonadales</taxon>
        <taxon>Pseudomonadaceae</taxon>
        <taxon>Stutzerimonas</taxon>
    </lineage>
</organism>
<proteinExistence type="predicted"/>
<evidence type="ECO:0000313" key="2">
    <source>
        <dbReference type="Proteomes" id="UP000019522"/>
    </source>
</evidence>
<dbReference type="AlphaFoldDB" id="W8R4R5"/>